<gene>
    <name evidence="2" type="ORF">SASPL_157891</name>
</gene>
<feature type="region of interest" description="Disordered" evidence="1">
    <location>
        <begin position="98"/>
        <end position="163"/>
    </location>
</feature>
<name>A0A8X8YVR3_SALSN</name>
<keyword evidence="3" id="KW-1185">Reference proteome</keyword>
<dbReference type="AlphaFoldDB" id="A0A8X8YVR3"/>
<proteinExistence type="predicted"/>
<reference evidence="2" key="1">
    <citation type="submission" date="2018-01" db="EMBL/GenBank/DDBJ databases">
        <authorList>
            <person name="Mao J.F."/>
        </authorList>
    </citation>
    <scope>NUCLEOTIDE SEQUENCE</scope>
    <source>
        <strain evidence="2">Huo1</strain>
        <tissue evidence="2">Leaf</tissue>
    </source>
</reference>
<evidence type="ECO:0000256" key="1">
    <source>
        <dbReference type="SAM" id="MobiDB-lite"/>
    </source>
</evidence>
<protein>
    <submittedName>
        <fullName evidence="2">Uncharacterized protein</fullName>
    </submittedName>
</protein>
<reference evidence="2" key="2">
    <citation type="submission" date="2020-08" db="EMBL/GenBank/DDBJ databases">
        <title>Plant Genome Project.</title>
        <authorList>
            <person name="Zhang R.-G."/>
        </authorList>
    </citation>
    <scope>NUCLEOTIDE SEQUENCE</scope>
    <source>
        <strain evidence="2">Huo1</strain>
        <tissue evidence="2">Leaf</tissue>
    </source>
</reference>
<evidence type="ECO:0000313" key="3">
    <source>
        <dbReference type="Proteomes" id="UP000298416"/>
    </source>
</evidence>
<accession>A0A8X8YVR3</accession>
<organism evidence="2">
    <name type="scientific">Salvia splendens</name>
    <name type="common">Scarlet sage</name>
    <dbReference type="NCBI Taxonomy" id="180675"/>
    <lineage>
        <taxon>Eukaryota</taxon>
        <taxon>Viridiplantae</taxon>
        <taxon>Streptophyta</taxon>
        <taxon>Embryophyta</taxon>
        <taxon>Tracheophyta</taxon>
        <taxon>Spermatophyta</taxon>
        <taxon>Magnoliopsida</taxon>
        <taxon>eudicotyledons</taxon>
        <taxon>Gunneridae</taxon>
        <taxon>Pentapetalae</taxon>
        <taxon>asterids</taxon>
        <taxon>lamiids</taxon>
        <taxon>Lamiales</taxon>
        <taxon>Lamiaceae</taxon>
        <taxon>Nepetoideae</taxon>
        <taxon>Mentheae</taxon>
        <taxon>Salviinae</taxon>
        <taxon>Salvia</taxon>
        <taxon>Salvia subgen. Calosphace</taxon>
        <taxon>core Calosphace</taxon>
    </lineage>
</organism>
<feature type="compositionally biased region" description="Acidic residues" evidence="1">
    <location>
        <begin position="130"/>
        <end position="142"/>
    </location>
</feature>
<comment type="caution">
    <text evidence="2">The sequence shown here is derived from an EMBL/GenBank/DDBJ whole genome shotgun (WGS) entry which is preliminary data.</text>
</comment>
<evidence type="ECO:0000313" key="2">
    <source>
        <dbReference type="EMBL" id="KAG6382442.1"/>
    </source>
</evidence>
<dbReference type="EMBL" id="PNBA02001081">
    <property type="protein sequence ID" value="KAG6382442.1"/>
    <property type="molecule type" value="Genomic_DNA"/>
</dbReference>
<dbReference type="Proteomes" id="UP000298416">
    <property type="component" value="Unassembled WGS sequence"/>
</dbReference>
<feature type="compositionally biased region" description="Polar residues" evidence="1">
    <location>
        <begin position="98"/>
        <end position="110"/>
    </location>
</feature>
<sequence length="163" mass="17929">MEKHTLHTKNTTSSTVTQCSFQSRIFEIMWAIRRASNQFRNKGSPSRSGRVFRGKTEFAGCCSETSNAAIIAPHETIFDGLLPCMKYYSQSSGFQSRTGESELFSSQVDANGNGEDLEDGFSELETPQDSVEEAASVDESDDGSGSGSELSEDETERIGHTWF</sequence>